<dbReference type="InterPro" id="IPR004875">
    <property type="entry name" value="DDE_SF_endonuclease_dom"/>
</dbReference>
<dbReference type="GO" id="GO:0005634">
    <property type="term" value="C:nucleus"/>
    <property type="evidence" value="ECO:0007669"/>
    <property type="project" value="TreeGrafter"/>
</dbReference>
<dbReference type="InterPro" id="IPR050863">
    <property type="entry name" value="CenT-Element_Derived"/>
</dbReference>
<protein>
    <submittedName>
        <fullName evidence="4">DDE superfamily endonuclease</fullName>
    </submittedName>
</protein>
<dbReference type="PANTHER" id="PTHR19303:SF74">
    <property type="entry name" value="POGO TRANSPOSABLE ELEMENT WITH KRAB DOMAIN"/>
    <property type="match status" value="1"/>
</dbReference>
<dbReference type="GeneID" id="28854020"/>
<dbReference type="PANTHER" id="PTHR19303">
    <property type="entry name" value="TRANSPOSON"/>
    <property type="match status" value="1"/>
</dbReference>
<organism evidence="4 5">
    <name type="scientific">Pochonia chlamydosporia 170</name>
    <dbReference type="NCBI Taxonomy" id="1380566"/>
    <lineage>
        <taxon>Eukaryota</taxon>
        <taxon>Fungi</taxon>
        <taxon>Dikarya</taxon>
        <taxon>Ascomycota</taxon>
        <taxon>Pezizomycotina</taxon>
        <taxon>Sordariomycetes</taxon>
        <taxon>Hypocreomycetidae</taxon>
        <taxon>Hypocreales</taxon>
        <taxon>Clavicipitaceae</taxon>
        <taxon>Pochonia</taxon>
    </lineage>
</organism>
<evidence type="ECO:0000313" key="4">
    <source>
        <dbReference type="EMBL" id="OAQ57275.1"/>
    </source>
</evidence>
<evidence type="ECO:0000256" key="2">
    <source>
        <dbReference type="SAM" id="MobiDB-lite"/>
    </source>
</evidence>
<keyword evidence="4" id="KW-0540">Nuclease</keyword>
<gene>
    <name evidence="4" type="ORF">VFPPC_12015</name>
</gene>
<dbReference type="RefSeq" id="XP_018135636.1">
    <property type="nucleotide sequence ID" value="XM_018290026.1"/>
</dbReference>
<comment type="caution">
    <text evidence="4">The sequence shown here is derived from an EMBL/GenBank/DDBJ whole genome shotgun (WGS) entry which is preliminary data.</text>
</comment>
<accession>A0A179EVQ1</accession>
<dbReference type="Pfam" id="PF03221">
    <property type="entry name" value="HTH_Tnp_Tc5"/>
    <property type="match status" value="1"/>
</dbReference>
<evidence type="ECO:0000313" key="5">
    <source>
        <dbReference type="Proteomes" id="UP000078397"/>
    </source>
</evidence>
<keyword evidence="1" id="KW-0238">DNA-binding</keyword>
<dbReference type="STRING" id="1380566.A0A179EVQ1"/>
<dbReference type="EMBL" id="LSBJ02000038">
    <property type="protein sequence ID" value="OAQ57275.1"/>
    <property type="molecule type" value="Genomic_DNA"/>
</dbReference>
<name>A0A179EVQ1_METCM</name>
<evidence type="ECO:0000259" key="3">
    <source>
        <dbReference type="PROSITE" id="PS51253"/>
    </source>
</evidence>
<dbReference type="Proteomes" id="UP000078397">
    <property type="component" value="Unassembled WGS sequence"/>
</dbReference>
<reference evidence="4 5" key="1">
    <citation type="journal article" date="2016" name="PLoS Pathog.">
        <title>Biosynthesis of antibiotic leucinostatins in bio-control fungus Purpureocillium lilacinum and their inhibition on phytophthora revealed by genome mining.</title>
        <authorList>
            <person name="Wang G."/>
            <person name="Liu Z."/>
            <person name="Lin R."/>
            <person name="Li E."/>
            <person name="Mao Z."/>
            <person name="Ling J."/>
            <person name="Yang Y."/>
            <person name="Yin W.B."/>
            <person name="Xie B."/>
        </authorList>
    </citation>
    <scope>NUCLEOTIDE SEQUENCE [LARGE SCALE GENOMIC DNA]</scope>
    <source>
        <strain evidence="4">170</strain>
    </source>
</reference>
<feature type="domain" description="HTH CENPB-type" evidence="3">
    <location>
        <begin position="46"/>
        <end position="122"/>
    </location>
</feature>
<dbReference type="OrthoDB" id="5232900at2759"/>
<dbReference type="GO" id="GO:0004519">
    <property type="term" value="F:endonuclease activity"/>
    <property type="evidence" value="ECO:0007669"/>
    <property type="project" value="UniProtKB-KW"/>
</dbReference>
<keyword evidence="4" id="KW-0378">Hydrolase</keyword>
<dbReference type="PROSITE" id="PS51253">
    <property type="entry name" value="HTH_CENPB"/>
    <property type="match status" value="1"/>
</dbReference>
<keyword evidence="5" id="KW-1185">Reference proteome</keyword>
<proteinExistence type="predicted"/>
<feature type="region of interest" description="Disordered" evidence="2">
    <location>
        <begin position="384"/>
        <end position="405"/>
    </location>
</feature>
<dbReference type="InterPro" id="IPR006600">
    <property type="entry name" value="HTH_CenpB_DNA-bd_dom"/>
</dbReference>
<dbReference type="Pfam" id="PF03184">
    <property type="entry name" value="DDE_1"/>
    <property type="match status" value="1"/>
</dbReference>
<dbReference type="AlphaFoldDB" id="A0A179EVQ1"/>
<dbReference type="KEGG" id="pchm:VFPPC_12015"/>
<sequence>MESRIQEAVNHIRRFPDAKIATVAKEFGVPRNLLRYRLEGRSPKNGQPAANTKLSRAEESALCRYIDRLDRINLAVRPEFVTDAANYILRERTSQSQAGDLLLVGPNWTTRFLTRHKYSKRLQKKLHADRQASEDLSRVAEYFQKLSDICEREGILPDDTWNMDETGFRIGVGKDQLIVTKRKRAHYFGIPENRESATAIEAISAGGQYIPAFLIVAGQVHMAQWYTQPELHPDTAIIPTPTGYTNDQVGLEWLKHFDKHTAKKTVGKKRLLILDGHGSHHTKEFIAYCDAHGIVPFGLPPNLTHLLQPLDVVVFQPLKHCHAKALDLMVRDGLVNITKIEFLSCIEEVRRQAFKESTILTSFKKTGIWPFNPQPVLKILEERQAKKTPSPPSSSGGLHSSPFSTPLTLRQMNKVADKLEDFLEEDQHLDPEFAHDIGRFIRGSLIRPTELLQTKRDLGRTQYAQRVQKQRRAMKNSPLQSGGVLTVAQARHMVRQREEDAVAKARKLVQAADQKAIKVVKRGIFEAAKVARKWRTSGKLKPAIVYESGLFPRALKRF</sequence>
<dbReference type="GO" id="GO:0003677">
    <property type="term" value="F:DNA binding"/>
    <property type="evidence" value="ECO:0007669"/>
    <property type="project" value="UniProtKB-KW"/>
</dbReference>
<keyword evidence="4" id="KW-0255">Endonuclease</keyword>
<feature type="compositionally biased region" description="Low complexity" evidence="2">
    <location>
        <begin position="393"/>
        <end position="404"/>
    </location>
</feature>
<evidence type="ECO:0000256" key="1">
    <source>
        <dbReference type="ARBA" id="ARBA00023125"/>
    </source>
</evidence>